<feature type="compositionally biased region" description="Basic and acidic residues" evidence="1">
    <location>
        <begin position="61"/>
        <end position="72"/>
    </location>
</feature>
<dbReference type="InterPro" id="IPR038777">
    <property type="entry name" value="At4g18490-like"/>
</dbReference>
<dbReference type="AlphaFoldDB" id="A0AA38Z5U1"/>
<organism evidence="2 3">
    <name type="scientific">Vitis rotundifolia</name>
    <name type="common">Muscadine grape</name>
    <dbReference type="NCBI Taxonomy" id="103349"/>
    <lineage>
        <taxon>Eukaryota</taxon>
        <taxon>Viridiplantae</taxon>
        <taxon>Streptophyta</taxon>
        <taxon>Embryophyta</taxon>
        <taxon>Tracheophyta</taxon>
        <taxon>Spermatophyta</taxon>
        <taxon>Magnoliopsida</taxon>
        <taxon>eudicotyledons</taxon>
        <taxon>Gunneridae</taxon>
        <taxon>Pentapetalae</taxon>
        <taxon>rosids</taxon>
        <taxon>Vitales</taxon>
        <taxon>Vitaceae</taxon>
        <taxon>Viteae</taxon>
        <taxon>Vitis</taxon>
    </lineage>
</organism>
<evidence type="ECO:0000313" key="2">
    <source>
        <dbReference type="EMBL" id="KAJ9682772.1"/>
    </source>
</evidence>
<proteinExistence type="predicted"/>
<dbReference type="PANTHER" id="PTHR36380">
    <property type="entry name" value="BNAA03G58330D PROTEIN"/>
    <property type="match status" value="1"/>
</dbReference>
<comment type="caution">
    <text evidence="2">The sequence shown here is derived from an EMBL/GenBank/DDBJ whole genome shotgun (WGS) entry which is preliminary data.</text>
</comment>
<keyword evidence="3" id="KW-1185">Reference proteome</keyword>
<evidence type="ECO:0000313" key="3">
    <source>
        <dbReference type="Proteomes" id="UP001168098"/>
    </source>
</evidence>
<reference evidence="2 3" key="1">
    <citation type="journal article" date="2023" name="BMC Biotechnol.">
        <title>Vitis rotundifolia cv Carlos genome sequencing.</title>
        <authorList>
            <person name="Huff M."/>
            <person name="Hulse-Kemp A."/>
            <person name="Scheffler B."/>
            <person name="Youngblood R."/>
            <person name="Simpson S."/>
            <person name="Babiker E."/>
            <person name="Staton M."/>
        </authorList>
    </citation>
    <scope>NUCLEOTIDE SEQUENCE [LARGE SCALE GENOMIC DNA]</scope>
    <source>
        <tissue evidence="2">Leaf</tissue>
    </source>
</reference>
<protein>
    <submittedName>
        <fullName evidence="2">Uncharacterized protein</fullName>
    </submittedName>
</protein>
<dbReference type="Proteomes" id="UP001168098">
    <property type="component" value="Unassembled WGS sequence"/>
</dbReference>
<sequence length="107" mass="12136">MSVVGNDTMDFNFETGAKGKTTTFNFSKMDMDFNLDGDFDKISSFKVNMSNLDFSPKKIGKSKERSGEDSINRNHQGKQDNFAVYFDFNDLDTFNFEPSLTKAGEKN</sequence>
<dbReference type="EMBL" id="JARBHA010000014">
    <property type="protein sequence ID" value="KAJ9682772.1"/>
    <property type="molecule type" value="Genomic_DNA"/>
</dbReference>
<feature type="region of interest" description="Disordered" evidence="1">
    <location>
        <begin position="56"/>
        <end position="76"/>
    </location>
</feature>
<gene>
    <name evidence="2" type="ORF">PVL29_018654</name>
</gene>
<dbReference type="PANTHER" id="PTHR36380:SF1">
    <property type="entry name" value="OS01G0755100 PROTEIN"/>
    <property type="match status" value="1"/>
</dbReference>
<accession>A0AA38Z5U1</accession>
<name>A0AA38Z5U1_VITRO</name>
<evidence type="ECO:0000256" key="1">
    <source>
        <dbReference type="SAM" id="MobiDB-lite"/>
    </source>
</evidence>